<dbReference type="EMBL" id="MNAO01000016">
    <property type="protein sequence ID" value="OHV17878.1"/>
    <property type="molecule type" value="Genomic_DNA"/>
</dbReference>
<protein>
    <submittedName>
        <fullName evidence="1">Uncharacterized protein</fullName>
    </submittedName>
</protein>
<dbReference type="Proteomes" id="UP000180215">
    <property type="component" value="Unassembled WGS sequence"/>
</dbReference>
<proteinExistence type="predicted"/>
<reference evidence="1 2" key="1">
    <citation type="submission" date="2016-10" db="EMBL/GenBank/DDBJ databases">
        <title>Draft genome sequence of Methylobacterium extorquens CP3, a seed endophyte of Crotalaria pumila with plant growth-promoting and metal tolerance properties.</title>
        <authorList>
            <person name="Sanchez-Lopez A.S."/>
            <person name="Van Hamme J.D."/>
            <person name="Thijs S."/>
            <person name="Mcammond B.M."/>
            <person name="Stevens V."/>
            <person name="Gonzalez-Chavez M.D.C."/>
            <person name="Vangronsveld J."/>
        </authorList>
    </citation>
    <scope>NUCLEOTIDE SEQUENCE [LARGE SCALE GENOMIC DNA]</scope>
    <source>
        <strain evidence="1 2">CP3</strain>
    </source>
</reference>
<organism evidence="1 2">
    <name type="scientific">Methylorubrum extorquens</name>
    <name type="common">Methylobacterium dichloromethanicum</name>
    <name type="synonym">Methylobacterium extorquens</name>
    <dbReference type="NCBI Taxonomy" id="408"/>
    <lineage>
        <taxon>Bacteria</taxon>
        <taxon>Pseudomonadati</taxon>
        <taxon>Pseudomonadota</taxon>
        <taxon>Alphaproteobacteria</taxon>
        <taxon>Hyphomicrobiales</taxon>
        <taxon>Methylobacteriaceae</taxon>
        <taxon>Methylorubrum</taxon>
    </lineage>
</organism>
<gene>
    <name evidence="1" type="ORF">BK022_02770</name>
</gene>
<name>A0A1S1P4D9_METEX</name>
<dbReference type="AlphaFoldDB" id="A0A1S1P4D9"/>
<evidence type="ECO:0000313" key="2">
    <source>
        <dbReference type="Proteomes" id="UP000180215"/>
    </source>
</evidence>
<comment type="caution">
    <text evidence="1">The sequence shown here is derived from an EMBL/GenBank/DDBJ whole genome shotgun (WGS) entry which is preliminary data.</text>
</comment>
<sequence length="84" mass="9125">MAELVFRALERLPSESRPDATVLATLGRIARGEQVHQYGPKVSHGLSHPAPVTLVEPATTTHAQIKKPIKSSRFTDDGALIELD</sequence>
<evidence type="ECO:0000313" key="1">
    <source>
        <dbReference type="EMBL" id="OHV17878.1"/>
    </source>
</evidence>
<accession>A0A1S1P4D9</accession>